<sequence>MQDYDNYNRRLLFFSLVGAVNGLLWLYRPNLCVALQYKIASYLVAALRGTEAYYWLSPRIHNVITRMEGGGGVMWCPETCT</sequence>
<dbReference type="AlphaFoldDB" id="A0A3L6SU87"/>
<name>A0A3L6SU87_PANMI</name>
<keyword evidence="1" id="KW-0472">Membrane</keyword>
<dbReference type="EMBL" id="PQIB02000004">
    <property type="protein sequence ID" value="RLN25247.1"/>
    <property type="molecule type" value="Genomic_DNA"/>
</dbReference>
<gene>
    <name evidence="2" type="ORF">C2845_PM07G20760</name>
</gene>
<feature type="transmembrane region" description="Helical" evidence="1">
    <location>
        <begin position="7"/>
        <end position="27"/>
    </location>
</feature>
<evidence type="ECO:0000256" key="1">
    <source>
        <dbReference type="SAM" id="Phobius"/>
    </source>
</evidence>
<proteinExistence type="predicted"/>
<accession>A0A3L6SU87</accession>
<keyword evidence="1" id="KW-1133">Transmembrane helix</keyword>
<reference evidence="3" key="1">
    <citation type="journal article" date="2019" name="Nat. Commun.">
        <title>The genome of broomcorn millet.</title>
        <authorList>
            <person name="Zou C."/>
            <person name="Miki D."/>
            <person name="Li D."/>
            <person name="Tang Q."/>
            <person name="Xiao L."/>
            <person name="Rajput S."/>
            <person name="Deng P."/>
            <person name="Jia W."/>
            <person name="Huang R."/>
            <person name="Zhang M."/>
            <person name="Sun Y."/>
            <person name="Hu J."/>
            <person name="Fu X."/>
            <person name="Schnable P.S."/>
            <person name="Li F."/>
            <person name="Zhang H."/>
            <person name="Feng B."/>
            <person name="Zhu X."/>
            <person name="Liu R."/>
            <person name="Schnable J.C."/>
            <person name="Zhu J.-K."/>
            <person name="Zhang H."/>
        </authorList>
    </citation>
    <scope>NUCLEOTIDE SEQUENCE [LARGE SCALE GENOMIC DNA]</scope>
</reference>
<keyword evidence="3" id="KW-1185">Reference proteome</keyword>
<dbReference type="Proteomes" id="UP000275267">
    <property type="component" value="Unassembled WGS sequence"/>
</dbReference>
<dbReference type="OrthoDB" id="665483at2759"/>
<organism evidence="2 3">
    <name type="scientific">Panicum miliaceum</name>
    <name type="common">Proso millet</name>
    <name type="synonym">Broomcorn millet</name>
    <dbReference type="NCBI Taxonomy" id="4540"/>
    <lineage>
        <taxon>Eukaryota</taxon>
        <taxon>Viridiplantae</taxon>
        <taxon>Streptophyta</taxon>
        <taxon>Embryophyta</taxon>
        <taxon>Tracheophyta</taxon>
        <taxon>Spermatophyta</taxon>
        <taxon>Magnoliopsida</taxon>
        <taxon>Liliopsida</taxon>
        <taxon>Poales</taxon>
        <taxon>Poaceae</taxon>
        <taxon>PACMAD clade</taxon>
        <taxon>Panicoideae</taxon>
        <taxon>Panicodae</taxon>
        <taxon>Paniceae</taxon>
        <taxon>Panicinae</taxon>
        <taxon>Panicum</taxon>
        <taxon>Panicum sect. Panicum</taxon>
    </lineage>
</organism>
<evidence type="ECO:0000313" key="3">
    <source>
        <dbReference type="Proteomes" id="UP000275267"/>
    </source>
</evidence>
<evidence type="ECO:0000313" key="2">
    <source>
        <dbReference type="EMBL" id="RLN25247.1"/>
    </source>
</evidence>
<protein>
    <submittedName>
        <fullName evidence="2">Uncharacterized protein</fullName>
    </submittedName>
</protein>
<comment type="caution">
    <text evidence="2">The sequence shown here is derived from an EMBL/GenBank/DDBJ whole genome shotgun (WGS) entry which is preliminary data.</text>
</comment>
<keyword evidence="1" id="KW-0812">Transmembrane</keyword>